<keyword evidence="3" id="KW-1185">Reference proteome</keyword>
<evidence type="ECO:0000256" key="1">
    <source>
        <dbReference type="SAM" id="MobiDB-lite"/>
    </source>
</evidence>
<dbReference type="RefSeq" id="WP_209744461.1">
    <property type="nucleotide sequence ID" value="NZ_JBHSMH010000097.1"/>
</dbReference>
<organism evidence="2 3">
    <name type="scientific">Cohnella suwonensis</name>
    <dbReference type="NCBI Taxonomy" id="696072"/>
    <lineage>
        <taxon>Bacteria</taxon>
        <taxon>Bacillati</taxon>
        <taxon>Bacillota</taxon>
        <taxon>Bacilli</taxon>
        <taxon>Bacillales</taxon>
        <taxon>Paenibacillaceae</taxon>
        <taxon>Cohnella</taxon>
    </lineage>
</organism>
<dbReference type="InterPro" id="IPR035901">
    <property type="entry name" value="GIY-YIG_endonuc_sf"/>
</dbReference>
<gene>
    <name evidence="2" type="ORF">ACFPPD_21830</name>
</gene>
<protein>
    <submittedName>
        <fullName evidence="2">GIY-YIG nuclease family protein</fullName>
    </submittedName>
</protein>
<accession>A0ABW0M220</accession>
<reference evidence="3" key="1">
    <citation type="journal article" date="2019" name="Int. J. Syst. Evol. Microbiol.">
        <title>The Global Catalogue of Microorganisms (GCM) 10K type strain sequencing project: providing services to taxonomists for standard genome sequencing and annotation.</title>
        <authorList>
            <consortium name="The Broad Institute Genomics Platform"/>
            <consortium name="The Broad Institute Genome Sequencing Center for Infectious Disease"/>
            <person name="Wu L."/>
            <person name="Ma J."/>
        </authorList>
    </citation>
    <scope>NUCLEOTIDE SEQUENCE [LARGE SCALE GENOMIC DNA]</scope>
    <source>
        <strain evidence="3">CCUG 57113</strain>
    </source>
</reference>
<sequence>MDKNKRKELLETFKQIKIYMGVIQIKNKTNGKIYVASYQNLKNKWLTIQAQLDMGRFANLELQKDWKEHGAGAFEYEVLEQKEIDDITDMKWELKVVLKPWLERLRPYGDKGYNREKTPSELGKSE</sequence>
<feature type="region of interest" description="Disordered" evidence="1">
    <location>
        <begin position="107"/>
        <end position="126"/>
    </location>
</feature>
<dbReference type="CDD" id="cd10451">
    <property type="entry name" value="GIY-YIG_LuxR_like"/>
    <property type="match status" value="1"/>
</dbReference>
<comment type="caution">
    <text evidence="2">The sequence shown here is derived from an EMBL/GenBank/DDBJ whole genome shotgun (WGS) entry which is preliminary data.</text>
</comment>
<name>A0ABW0M220_9BACL</name>
<evidence type="ECO:0000313" key="3">
    <source>
        <dbReference type="Proteomes" id="UP001596105"/>
    </source>
</evidence>
<evidence type="ECO:0000313" key="2">
    <source>
        <dbReference type="EMBL" id="MFC5471332.1"/>
    </source>
</evidence>
<dbReference type="SUPFAM" id="SSF82771">
    <property type="entry name" value="GIY-YIG endonuclease"/>
    <property type="match status" value="1"/>
</dbReference>
<dbReference type="Gene3D" id="3.40.1440.10">
    <property type="entry name" value="GIY-YIG endonuclease"/>
    <property type="match status" value="1"/>
</dbReference>
<proteinExistence type="predicted"/>
<dbReference type="Proteomes" id="UP001596105">
    <property type="component" value="Unassembled WGS sequence"/>
</dbReference>
<dbReference type="EMBL" id="JBHSMH010000097">
    <property type="protein sequence ID" value="MFC5471332.1"/>
    <property type="molecule type" value="Genomic_DNA"/>
</dbReference>